<dbReference type="RefSeq" id="WP_123166444.1">
    <property type="nucleotide sequence ID" value="NZ_RIAX01000015.1"/>
</dbReference>
<dbReference type="AlphaFoldDB" id="A0A3M8P3Z5"/>
<reference evidence="1 2" key="1">
    <citation type="journal article" date="2018" name="Int. J. Syst. Evol. Microbiol.">
        <title>Planococcus salinus sp. nov., a moderately halophilic bacterium isolated from a saline-alkali soil.</title>
        <authorList>
            <person name="Gan L."/>
        </authorList>
    </citation>
    <scope>NUCLEOTIDE SEQUENCE [LARGE SCALE GENOMIC DNA]</scope>
    <source>
        <strain evidence="1 2">LCB217</strain>
    </source>
</reference>
<dbReference type="GO" id="GO:0016740">
    <property type="term" value="F:transferase activity"/>
    <property type="evidence" value="ECO:0007669"/>
    <property type="project" value="UniProtKB-KW"/>
</dbReference>
<proteinExistence type="predicted"/>
<name>A0A3M8P3Z5_9BACL</name>
<dbReference type="InterPro" id="IPR016181">
    <property type="entry name" value="Acyl_CoA_acyltransferase"/>
</dbReference>
<keyword evidence="2" id="KW-1185">Reference proteome</keyword>
<dbReference type="EMBL" id="RIAX01000015">
    <property type="protein sequence ID" value="RNF38403.1"/>
    <property type="molecule type" value="Genomic_DNA"/>
</dbReference>
<protein>
    <submittedName>
        <fullName evidence="1">GNAT family N-acetyltransferase</fullName>
    </submittedName>
</protein>
<sequence>MHELVPVHDHTKWKKIVESFEDADIYYNRQYFLSAVKLDPGEPFLFYYRDDHGEVAYPFIKRKIMKGSMDFYDITTPFGYGGPILNIVDSTRKLVQHFREEFSEFCSRENIIAEFIRFHPWKKNALLFEDHLTVLPLYDTFSIDLNQLSAPRVPLEEDNGGALQTTGSQEPTVKKLGTVRHMFEFLVLYYSAVRRRDEADSYYFFTDDYFEALVSSLGPNLHLFGAYYENKLVTACYVLTTEDTIYHHLEGSLDEPGIQEAMKALLLKIAEWGKENYYTSFLLGGDYKGESETADKTRQEISNRDPELFYVGHKIHNEAMFKELISAEETDIVKRYRNV</sequence>
<comment type="caution">
    <text evidence="1">The sequence shown here is derived from an EMBL/GenBank/DDBJ whole genome shotgun (WGS) entry which is preliminary data.</text>
</comment>
<organism evidence="1 2">
    <name type="scientific">Planococcus salinus</name>
    <dbReference type="NCBI Taxonomy" id="1848460"/>
    <lineage>
        <taxon>Bacteria</taxon>
        <taxon>Bacillati</taxon>
        <taxon>Bacillota</taxon>
        <taxon>Bacilli</taxon>
        <taxon>Bacillales</taxon>
        <taxon>Caryophanaceae</taxon>
        <taxon>Planococcus</taxon>
    </lineage>
</organism>
<dbReference type="SUPFAM" id="SSF55729">
    <property type="entry name" value="Acyl-CoA N-acyltransferases (Nat)"/>
    <property type="match status" value="1"/>
</dbReference>
<keyword evidence="1" id="KW-0808">Transferase</keyword>
<evidence type="ECO:0000313" key="2">
    <source>
        <dbReference type="Proteomes" id="UP000275473"/>
    </source>
</evidence>
<accession>A0A3M8P3Z5</accession>
<dbReference type="Proteomes" id="UP000275473">
    <property type="component" value="Unassembled WGS sequence"/>
</dbReference>
<dbReference type="OrthoDB" id="9785911at2"/>
<dbReference type="Gene3D" id="3.40.630.30">
    <property type="match status" value="1"/>
</dbReference>
<evidence type="ECO:0000313" key="1">
    <source>
        <dbReference type="EMBL" id="RNF38403.1"/>
    </source>
</evidence>
<gene>
    <name evidence="1" type="ORF">EEX84_14910</name>
</gene>